<gene>
    <name evidence="3" type="ORF">NUZ5A_50702</name>
</gene>
<comment type="caution">
    <text evidence="3">The sequence shown here is derived from an EMBL/GenBank/DDBJ whole genome shotgun (WGS) entry which is preliminary data.</text>
</comment>
<dbReference type="InterPro" id="IPR036641">
    <property type="entry name" value="HPT_dom_sf"/>
</dbReference>
<dbReference type="GO" id="GO:0000160">
    <property type="term" value="P:phosphorelay signal transduction system"/>
    <property type="evidence" value="ECO:0007669"/>
    <property type="project" value="InterPro"/>
</dbReference>
<name>A0A812F2V8_9ARCH</name>
<evidence type="ECO:0000256" key="1">
    <source>
        <dbReference type="PROSITE-ProRule" id="PRU00110"/>
    </source>
</evidence>
<dbReference type="Pfam" id="PF01627">
    <property type="entry name" value="Hpt"/>
    <property type="match status" value="1"/>
</dbReference>
<dbReference type="CDD" id="cd00088">
    <property type="entry name" value="HPT"/>
    <property type="match status" value="1"/>
</dbReference>
<dbReference type="Gene3D" id="1.20.120.160">
    <property type="entry name" value="HPT domain"/>
    <property type="match status" value="1"/>
</dbReference>
<sequence length="120" mass="13191">MSEEFLRIAKKEVSDDISAIGNLLKTCSTDSDVQKTASEIEKHIHKIKGLAPMMGQVEIGEVAALLDTLLKLVVSGRKIDGIYDTLCSSFDTMDKKINGLDSDMLSLRSQILQVHKSVLQ</sequence>
<dbReference type="EMBL" id="CAJNAQ010000005">
    <property type="protein sequence ID" value="CAE6497720.1"/>
    <property type="molecule type" value="Genomic_DNA"/>
</dbReference>
<feature type="domain" description="HPt" evidence="2">
    <location>
        <begin position="1"/>
        <end position="100"/>
    </location>
</feature>
<dbReference type="SUPFAM" id="SSF47226">
    <property type="entry name" value="Histidine-containing phosphotransfer domain, HPT domain"/>
    <property type="match status" value="1"/>
</dbReference>
<dbReference type="AlphaFoldDB" id="A0A812F2V8"/>
<feature type="modified residue" description="Phosphohistidine" evidence="1">
    <location>
        <position position="45"/>
    </location>
</feature>
<accession>A0A812F2V8</accession>
<dbReference type="InterPro" id="IPR008207">
    <property type="entry name" value="Sig_transdc_His_kin_Hpt_dom"/>
</dbReference>
<protein>
    <recommendedName>
        <fullName evidence="2">HPt domain-containing protein</fullName>
    </recommendedName>
</protein>
<evidence type="ECO:0000313" key="4">
    <source>
        <dbReference type="Proteomes" id="UP000655759"/>
    </source>
</evidence>
<reference evidence="3" key="1">
    <citation type="submission" date="2021-02" db="EMBL/GenBank/DDBJ databases">
        <authorList>
            <person name="Han P."/>
        </authorList>
    </citation>
    <scope>NUCLEOTIDE SEQUENCE</scope>
    <source>
        <strain evidence="3">Candidatus Nitrosotenuis uzonensis 5A</strain>
    </source>
</reference>
<proteinExistence type="predicted"/>
<evidence type="ECO:0000313" key="3">
    <source>
        <dbReference type="EMBL" id="CAE6497720.1"/>
    </source>
</evidence>
<dbReference type="PROSITE" id="PS50894">
    <property type="entry name" value="HPT"/>
    <property type="match status" value="1"/>
</dbReference>
<keyword evidence="1" id="KW-0597">Phosphoprotein</keyword>
<organism evidence="3 4">
    <name type="scientific">Candidatus Nitrosotenuis uzonensis</name>
    <dbReference type="NCBI Taxonomy" id="1407055"/>
    <lineage>
        <taxon>Archaea</taxon>
        <taxon>Nitrososphaerota</taxon>
        <taxon>Candidatus Nitrosotenuis</taxon>
    </lineage>
</organism>
<dbReference type="Proteomes" id="UP000655759">
    <property type="component" value="Unassembled WGS sequence"/>
</dbReference>
<dbReference type="RefSeq" id="WP_205099839.1">
    <property type="nucleotide sequence ID" value="NZ_CAJNAQ010000005.1"/>
</dbReference>
<evidence type="ECO:0000259" key="2">
    <source>
        <dbReference type="PROSITE" id="PS50894"/>
    </source>
</evidence>